<feature type="signal peptide" evidence="1">
    <location>
        <begin position="1"/>
        <end position="27"/>
    </location>
</feature>
<evidence type="ECO:0000313" key="3">
    <source>
        <dbReference type="EMBL" id="RAU84240.1"/>
    </source>
</evidence>
<dbReference type="OrthoDB" id="5585143at2"/>
<feature type="chain" id="PRO_5016769586" evidence="1">
    <location>
        <begin position="28"/>
        <end position="241"/>
    </location>
</feature>
<evidence type="ECO:0000259" key="2">
    <source>
        <dbReference type="Pfam" id="PF10988"/>
    </source>
</evidence>
<dbReference type="Gene3D" id="2.160.20.120">
    <property type="match status" value="1"/>
</dbReference>
<reference evidence="3 4" key="2">
    <citation type="submission" date="2018-07" db="EMBL/GenBank/DDBJ databases">
        <title>Pontibacter sp. 2b14 genomic sequence and assembly.</title>
        <authorList>
            <person name="Du Z.-J."/>
        </authorList>
    </citation>
    <scope>NUCLEOTIDE SEQUENCE [LARGE SCALE GENOMIC DNA]</scope>
    <source>
        <strain evidence="3 4">2b14</strain>
    </source>
</reference>
<reference evidence="3 4" key="1">
    <citation type="submission" date="2018-06" db="EMBL/GenBank/DDBJ databases">
        <authorList>
            <person name="Liu Z.-W."/>
        </authorList>
    </citation>
    <scope>NUCLEOTIDE SEQUENCE [LARGE SCALE GENOMIC DNA]</scope>
    <source>
        <strain evidence="3 4">2b14</strain>
    </source>
</reference>
<comment type="caution">
    <text evidence="3">The sequence shown here is derived from an EMBL/GenBank/DDBJ whole genome shotgun (WGS) entry which is preliminary data.</text>
</comment>
<gene>
    <name evidence="3" type="ORF">DP923_04135</name>
</gene>
<dbReference type="Pfam" id="PF10988">
    <property type="entry name" value="DUF2807"/>
    <property type="match status" value="1"/>
</dbReference>
<dbReference type="RefSeq" id="WP_112304521.1">
    <property type="nucleotide sequence ID" value="NZ_QMDV01000001.1"/>
</dbReference>
<keyword evidence="1" id="KW-0732">Signal</keyword>
<sequence length="241" mass="25293">MKISTHAASLIMLATMAFFFAHIPAFSQTLRGNGNVKTESRTVSNFKGIDVSGGFAVEVILGNKEGVVLEAEENLLSNIKTDVRNGVLHIYNDKSLNSSKPMKAFVTVKELNNIDISGGVKVTGKSTFKTGTFDLDMSGGSKVILALQVQTLKADLSGGSNVTLTGRANEVTVDMSGASKVEASELEAKNVKIEASGGSKIKVFAKENLDINASGASNVAYKGSPKIDAETSAAAKISKMN</sequence>
<evidence type="ECO:0000313" key="4">
    <source>
        <dbReference type="Proteomes" id="UP000251692"/>
    </source>
</evidence>
<proteinExistence type="predicted"/>
<accession>A0A364RIT0</accession>
<dbReference type="Proteomes" id="UP000251692">
    <property type="component" value="Unassembled WGS sequence"/>
</dbReference>
<organism evidence="3 4">
    <name type="scientific">Pontibacter arcticus</name>
    <dbReference type="NCBI Taxonomy" id="2080288"/>
    <lineage>
        <taxon>Bacteria</taxon>
        <taxon>Pseudomonadati</taxon>
        <taxon>Bacteroidota</taxon>
        <taxon>Cytophagia</taxon>
        <taxon>Cytophagales</taxon>
        <taxon>Hymenobacteraceae</taxon>
        <taxon>Pontibacter</taxon>
    </lineage>
</organism>
<protein>
    <submittedName>
        <fullName evidence="3">DUF2807 domain-containing protein</fullName>
    </submittedName>
</protein>
<dbReference type="EMBL" id="QMDV01000001">
    <property type="protein sequence ID" value="RAU84240.1"/>
    <property type="molecule type" value="Genomic_DNA"/>
</dbReference>
<keyword evidence="4" id="KW-1185">Reference proteome</keyword>
<dbReference type="PANTHER" id="PTHR39200:SF1">
    <property type="entry name" value="AUTO-TRANSPORTER ADHESIN HEAD GIN DOMAIN-CONTAINING PROTEIN-RELATED"/>
    <property type="match status" value="1"/>
</dbReference>
<name>A0A364RIT0_9BACT</name>
<dbReference type="AlphaFoldDB" id="A0A364RIT0"/>
<dbReference type="PANTHER" id="PTHR39200">
    <property type="entry name" value="HYPOTHETICAL EXPORTED PROTEIN"/>
    <property type="match status" value="1"/>
</dbReference>
<evidence type="ECO:0000256" key="1">
    <source>
        <dbReference type="SAM" id="SignalP"/>
    </source>
</evidence>
<dbReference type="InterPro" id="IPR021255">
    <property type="entry name" value="DUF2807"/>
</dbReference>
<feature type="domain" description="Putative auto-transporter adhesin head GIN" evidence="2">
    <location>
        <begin position="45"/>
        <end position="225"/>
    </location>
</feature>